<dbReference type="InterPro" id="IPR036628">
    <property type="entry name" value="Clp_N_dom_sf"/>
</dbReference>
<feature type="domain" description="Clp R" evidence="3">
    <location>
        <begin position="85"/>
        <end position="229"/>
    </location>
</feature>
<keyword evidence="5" id="KW-1185">Reference proteome</keyword>
<evidence type="ECO:0000313" key="5">
    <source>
        <dbReference type="Proteomes" id="UP000199623"/>
    </source>
</evidence>
<dbReference type="Pfam" id="PF02861">
    <property type="entry name" value="Clp_N"/>
    <property type="match status" value="1"/>
</dbReference>
<feature type="compositionally biased region" description="Low complexity" evidence="2">
    <location>
        <begin position="269"/>
        <end position="291"/>
    </location>
</feature>
<gene>
    <name evidence="4" type="ORF">SAMN05216553_10713</name>
</gene>
<feature type="region of interest" description="Disordered" evidence="2">
    <location>
        <begin position="268"/>
        <end position="327"/>
    </location>
</feature>
<sequence>MIQLTDLIVTVAQEADDALTRLAKAVEMSGQLNELGDHLIGHFVDEARRGGASWAEIGESLGVTKQAAQKRFVPRESPEISKPFMDRYTQRSRRVIALARHHARFSERIGTEHLLLGLLDESGGLAAKTIAKLEAGEGSTRIAVLNRLDAEAKQRPEKQPFTAHCKKALELAVREALRMGHMFIGTEHILLGVLLATEGTAADVLHTTGVTHAAAAAHVEAVVNQAVGGYATGNRAGAGPGNHHSIASRSAVGHATINQMVVDQAATRPVVSSPAADQPAVAPASVVQPAAHEPTAHQPPVSQDPVSQDPVNQTSPDGTTADQAAAD</sequence>
<dbReference type="STRING" id="200378.SAMN05216553_10713"/>
<name>A0A1G7T5P6_9PSEU</name>
<protein>
    <submittedName>
        <fullName evidence="4">Clp amino terminal domain-containing protein, pathogenicity island component</fullName>
    </submittedName>
</protein>
<proteinExistence type="predicted"/>
<keyword evidence="1" id="KW-0677">Repeat</keyword>
<dbReference type="Gene3D" id="1.10.1780.10">
    <property type="entry name" value="Clp, N-terminal domain"/>
    <property type="match status" value="1"/>
</dbReference>
<dbReference type="Proteomes" id="UP000199623">
    <property type="component" value="Unassembled WGS sequence"/>
</dbReference>
<dbReference type="PANTHER" id="PTHR47016">
    <property type="entry name" value="ATP-DEPENDENT CLP PROTEASE ATP-BINDING SUBUNIT CLPT1, CHLOROPLASTIC"/>
    <property type="match status" value="1"/>
</dbReference>
<accession>A0A1G7T5P6</accession>
<evidence type="ECO:0000313" key="4">
    <source>
        <dbReference type="EMBL" id="SDG30354.1"/>
    </source>
</evidence>
<dbReference type="OrthoDB" id="3290891at2"/>
<evidence type="ECO:0000256" key="2">
    <source>
        <dbReference type="SAM" id="MobiDB-lite"/>
    </source>
</evidence>
<dbReference type="SUPFAM" id="SSF81923">
    <property type="entry name" value="Double Clp-N motif"/>
    <property type="match status" value="1"/>
</dbReference>
<dbReference type="InterPro" id="IPR004176">
    <property type="entry name" value="Clp_R_N"/>
</dbReference>
<dbReference type="RefSeq" id="WP_090050508.1">
    <property type="nucleotide sequence ID" value="NZ_FNCC01000007.1"/>
</dbReference>
<dbReference type="PROSITE" id="PS51903">
    <property type="entry name" value="CLP_R"/>
    <property type="match status" value="1"/>
</dbReference>
<reference evidence="5" key="1">
    <citation type="submission" date="2016-10" db="EMBL/GenBank/DDBJ databases">
        <authorList>
            <person name="Varghese N."/>
            <person name="Submissions S."/>
        </authorList>
    </citation>
    <scope>NUCLEOTIDE SEQUENCE [LARGE SCALE GENOMIC DNA]</scope>
    <source>
        <strain evidence="5">CGMCC 4.3506</strain>
    </source>
</reference>
<dbReference type="PANTHER" id="PTHR47016:SF5">
    <property type="entry name" value="CLP DOMAIN SUPERFAMILY PROTEIN"/>
    <property type="match status" value="1"/>
</dbReference>
<evidence type="ECO:0000256" key="1">
    <source>
        <dbReference type="PROSITE-ProRule" id="PRU01251"/>
    </source>
</evidence>
<feature type="compositionally biased region" description="Polar residues" evidence="2">
    <location>
        <begin position="300"/>
        <end position="327"/>
    </location>
</feature>
<evidence type="ECO:0000259" key="3">
    <source>
        <dbReference type="PROSITE" id="PS51903"/>
    </source>
</evidence>
<dbReference type="InterPro" id="IPR044217">
    <property type="entry name" value="CLPT1/2"/>
</dbReference>
<dbReference type="AlphaFoldDB" id="A0A1G7T5P6"/>
<organism evidence="4 5">
    <name type="scientific">Lentzea fradiae</name>
    <dbReference type="NCBI Taxonomy" id="200378"/>
    <lineage>
        <taxon>Bacteria</taxon>
        <taxon>Bacillati</taxon>
        <taxon>Actinomycetota</taxon>
        <taxon>Actinomycetes</taxon>
        <taxon>Pseudonocardiales</taxon>
        <taxon>Pseudonocardiaceae</taxon>
        <taxon>Lentzea</taxon>
    </lineage>
</organism>
<dbReference type="EMBL" id="FNCC01000007">
    <property type="protein sequence ID" value="SDG30354.1"/>
    <property type="molecule type" value="Genomic_DNA"/>
</dbReference>